<name>A0A0P0V5J8_ORYSJ</name>
<dbReference type="InParanoid" id="A0A0P0V5J8"/>
<reference evidence="2 3" key="3">
    <citation type="journal article" date="2013" name="Rice">
        <title>Improvement of the Oryza sativa Nipponbare reference genome using next generation sequence and optical map data.</title>
        <authorList>
            <person name="Kawahara Y."/>
            <person name="de la Bastide M."/>
            <person name="Hamilton J.P."/>
            <person name="Kanamori H."/>
            <person name="McCombie W.R."/>
            <person name="Ouyang S."/>
            <person name="Schwartz D.C."/>
            <person name="Tanaka T."/>
            <person name="Wu J."/>
            <person name="Zhou S."/>
            <person name="Childs K.L."/>
            <person name="Davidson R.M."/>
            <person name="Lin H."/>
            <person name="Quesada-Ocampo L."/>
            <person name="Vaillancourt B."/>
            <person name="Sakai H."/>
            <person name="Lee S.S."/>
            <person name="Kim J."/>
            <person name="Numa H."/>
            <person name="Itoh T."/>
            <person name="Buell C.R."/>
            <person name="Matsumoto T."/>
        </authorList>
    </citation>
    <scope>NUCLEOTIDE SEQUENCE [LARGE SCALE GENOMIC DNA]</scope>
    <source>
        <strain evidence="3">cv. Nipponbare</strain>
    </source>
</reference>
<protein>
    <submittedName>
        <fullName evidence="2">Os01g0630101 protein</fullName>
    </submittedName>
</protein>
<feature type="region of interest" description="Disordered" evidence="1">
    <location>
        <begin position="49"/>
        <end position="77"/>
    </location>
</feature>
<feature type="compositionally biased region" description="Basic and acidic residues" evidence="1">
    <location>
        <begin position="52"/>
        <end position="77"/>
    </location>
</feature>
<dbReference type="eggNOG" id="ENOG502R2G6">
    <property type="taxonomic scope" value="Eukaryota"/>
</dbReference>
<reference evidence="3" key="1">
    <citation type="journal article" date="2005" name="Nature">
        <title>The map-based sequence of the rice genome.</title>
        <authorList>
            <consortium name="International rice genome sequencing project (IRGSP)"/>
            <person name="Matsumoto T."/>
            <person name="Wu J."/>
            <person name="Kanamori H."/>
            <person name="Katayose Y."/>
            <person name="Fujisawa M."/>
            <person name="Namiki N."/>
            <person name="Mizuno H."/>
            <person name="Yamamoto K."/>
            <person name="Antonio B.A."/>
            <person name="Baba T."/>
            <person name="Sakata K."/>
            <person name="Nagamura Y."/>
            <person name="Aoki H."/>
            <person name="Arikawa K."/>
            <person name="Arita K."/>
            <person name="Bito T."/>
            <person name="Chiden Y."/>
            <person name="Fujitsuka N."/>
            <person name="Fukunaka R."/>
            <person name="Hamada M."/>
            <person name="Harada C."/>
            <person name="Hayashi A."/>
            <person name="Hijishita S."/>
            <person name="Honda M."/>
            <person name="Hosokawa S."/>
            <person name="Ichikawa Y."/>
            <person name="Idonuma A."/>
            <person name="Iijima M."/>
            <person name="Ikeda M."/>
            <person name="Ikeno M."/>
            <person name="Ito K."/>
            <person name="Ito S."/>
            <person name="Ito T."/>
            <person name="Ito Y."/>
            <person name="Ito Y."/>
            <person name="Iwabuchi A."/>
            <person name="Kamiya K."/>
            <person name="Karasawa W."/>
            <person name="Kurita K."/>
            <person name="Katagiri S."/>
            <person name="Kikuta A."/>
            <person name="Kobayashi H."/>
            <person name="Kobayashi N."/>
            <person name="Machita K."/>
            <person name="Maehara T."/>
            <person name="Masukawa M."/>
            <person name="Mizubayashi T."/>
            <person name="Mukai Y."/>
            <person name="Nagasaki H."/>
            <person name="Nagata Y."/>
            <person name="Naito S."/>
            <person name="Nakashima M."/>
            <person name="Nakama Y."/>
            <person name="Nakamichi Y."/>
            <person name="Nakamura M."/>
            <person name="Meguro A."/>
            <person name="Negishi M."/>
            <person name="Ohta I."/>
            <person name="Ohta T."/>
            <person name="Okamoto M."/>
            <person name="Ono N."/>
            <person name="Saji S."/>
            <person name="Sakaguchi M."/>
            <person name="Sakai K."/>
            <person name="Shibata M."/>
            <person name="Shimokawa T."/>
            <person name="Song J."/>
            <person name="Takazaki Y."/>
            <person name="Terasawa K."/>
            <person name="Tsugane M."/>
            <person name="Tsuji K."/>
            <person name="Ueda S."/>
            <person name="Waki K."/>
            <person name="Yamagata H."/>
            <person name="Yamamoto M."/>
            <person name="Yamamoto S."/>
            <person name="Yamane H."/>
            <person name="Yoshiki S."/>
            <person name="Yoshihara R."/>
            <person name="Yukawa K."/>
            <person name="Zhong H."/>
            <person name="Yano M."/>
            <person name="Yuan Q."/>
            <person name="Ouyang S."/>
            <person name="Liu J."/>
            <person name="Jones K.M."/>
            <person name="Gansberger K."/>
            <person name="Moffat K."/>
            <person name="Hill J."/>
            <person name="Bera J."/>
            <person name="Fadrosh D."/>
            <person name="Jin S."/>
            <person name="Johri S."/>
            <person name="Kim M."/>
            <person name="Overton L."/>
            <person name="Reardon M."/>
            <person name="Tsitrin T."/>
            <person name="Vuong H."/>
            <person name="Weaver B."/>
            <person name="Ciecko A."/>
            <person name="Tallon L."/>
            <person name="Jackson J."/>
            <person name="Pai G."/>
            <person name="Aken S.V."/>
            <person name="Utterback T."/>
            <person name="Reidmuller S."/>
            <person name="Feldblyum T."/>
            <person name="Hsiao J."/>
            <person name="Zismann V."/>
            <person name="Iobst S."/>
            <person name="de Vazeille A.R."/>
            <person name="Buell C.R."/>
            <person name="Ying K."/>
            <person name="Li Y."/>
            <person name="Lu T."/>
            <person name="Huang Y."/>
            <person name="Zhao Q."/>
            <person name="Feng Q."/>
            <person name="Zhang L."/>
            <person name="Zhu J."/>
            <person name="Weng Q."/>
            <person name="Mu J."/>
            <person name="Lu Y."/>
            <person name="Fan D."/>
            <person name="Liu Y."/>
            <person name="Guan J."/>
            <person name="Zhang Y."/>
            <person name="Yu S."/>
            <person name="Liu X."/>
            <person name="Zhang Y."/>
            <person name="Hong G."/>
            <person name="Han B."/>
            <person name="Choisne N."/>
            <person name="Demange N."/>
            <person name="Orjeda G."/>
            <person name="Samain S."/>
            <person name="Cattolico L."/>
            <person name="Pelletier E."/>
            <person name="Couloux A."/>
            <person name="Segurens B."/>
            <person name="Wincker P."/>
            <person name="D'Hont A."/>
            <person name="Scarpelli C."/>
            <person name="Weissenbach J."/>
            <person name="Salanoubat M."/>
            <person name="Quetier F."/>
            <person name="Yu Y."/>
            <person name="Kim H.R."/>
            <person name="Rambo T."/>
            <person name="Currie J."/>
            <person name="Collura K."/>
            <person name="Luo M."/>
            <person name="Yang T."/>
            <person name="Ammiraju J.S.S."/>
            <person name="Engler F."/>
            <person name="Soderlund C."/>
            <person name="Wing R.A."/>
            <person name="Palmer L.E."/>
            <person name="de la Bastide M."/>
            <person name="Spiegel L."/>
            <person name="Nascimento L."/>
            <person name="Zutavern T."/>
            <person name="O'Shaughnessy A."/>
            <person name="Dike S."/>
            <person name="Dedhia N."/>
            <person name="Preston R."/>
            <person name="Balija V."/>
            <person name="McCombie W.R."/>
            <person name="Chow T."/>
            <person name="Chen H."/>
            <person name="Chung M."/>
            <person name="Chen C."/>
            <person name="Shaw J."/>
            <person name="Wu H."/>
            <person name="Hsiao K."/>
            <person name="Chao Y."/>
            <person name="Chu M."/>
            <person name="Cheng C."/>
            <person name="Hour A."/>
            <person name="Lee P."/>
            <person name="Lin S."/>
            <person name="Lin Y."/>
            <person name="Liou J."/>
            <person name="Liu S."/>
            <person name="Hsing Y."/>
            <person name="Raghuvanshi S."/>
            <person name="Mohanty A."/>
            <person name="Bharti A.K."/>
            <person name="Gaur A."/>
            <person name="Gupta V."/>
            <person name="Kumar D."/>
            <person name="Ravi V."/>
            <person name="Vij S."/>
            <person name="Kapur A."/>
            <person name="Khurana P."/>
            <person name="Khurana P."/>
            <person name="Khurana J.P."/>
            <person name="Tyagi A.K."/>
            <person name="Gaikwad K."/>
            <person name="Singh A."/>
            <person name="Dalal V."/>
            <person name="Srivastava S."/>
            <person name="Dixit A."/>
            <person name="Pal A.K."/>
            <person name="Ghazi I.A."/>
            <person name="Yadav M."/>
            <person name="Pandit A."/>
            <person name="Bhargava A."/>
            <person name="Sureshbabu K."/>
            <person name="Batra K."/>
            <person name="Sharma T.R."/>
            <person name="Mohapatra T."/>
            <person name="Singh N.K."/>
            <person name="Messing J."/>
            <person name="Nelson A.B."/>
            <person name="Fuks G."/>
            <person name="Kavchok S."/>
            <person name="Keizer G."/>
            <person name="Linton E."/>
            <person name="Llaca V."/>
            <person name="Song R."/>
            <person name="Tanyolac B."/>
            <person name="Young S."/>
            <person name="Ho-Il K."/>
            <person name="Hahn J.H."/>
            <person name="Sangsakoo G."/>
            <person name="Vanavichit A."/>
            <person name="de Mattos Luiz.A.T."/>
            <person name="Zimmer P.D."/>
            <person name="Malone G."/>
            <person name="Dellagostin O."/>
            <person name="de Oliveira A.C."/>
            <person name="Bevan M."/>
            <person name="Bancroft I."/>
            <person name="Minx P."/>
            <person name="Cordum H."/>
            <person name="Wilson R."/>
            <person name="Cheng Z."/>
            <person name="Jin W."/>
            <person name="Jiang J."/>
            <person name="Leong S.A."/>
            <person name="Iwama H."/>
            <person name="Gojobori T."/>
            <person name="Itoh T."/>
            <person name="Niimura Y."/>
            <person name="Fujii Y."/>
            <person name="Habara T."/>
            <person name="Sakai H."/>
            <person name="Sato Y."/>
            <person name="Wilson G."/>
            <person name="Kumar K."/>
            <person name="McCouch S."/>
            <person name="Juretic N."/>
            <person name="Hoen D."/>
            <person name="Wright S."/>
            <person name="Bruskiewich R."/>
            <person name="Bureau T."/>
            <person name="Miyao A."/>
            <person name="Hirochika H."/>
            <person name="Nishikawa T."/>
            <person name="Kadowaki K."/>
            <person name="Sugiura M."/>
            <person name="Burr B."/>
            <person name="Sasaki T."/>
        </authorList>
    </citation>
    <scope>NUCLEOTIDE SEQUENCE [LARGE SCALE GENOMIC DNA]</scope>
    <source>
        <strain evidence="3">cv. Nipponbare</strain>
    </source>
</reference>
<dbReference type="EMBL" id="AP014957">
    <property type="protein sequence ID" value="BAS73290.1"/>
    <property type="molecule type" value="Genomic_DNA"/>
</dbReference>
<accession>A0A0P0V5J8</accession>
<organism evidence="2 3">
    <name type="scientific">Oryza sativa subsp. japonica</name>
    <name type="common">Rice</name>
    <dbReference type="NCBI Taxonomy" id="39947"/>
    <lineage>
        <taxon>Eukaryota</taxon>
        <taxon>Viridiplantae</taxon>
        <taxon>Streptophyta</taxon>
        <taxon>Embryophyta</taxon>
        <taxon>Tracheophyta</taxon>
        <taxon>Spermatophyta</taxon>
        <taxon>Magnoliopsida</taxon>
        <taxon>Liliopsida</taxon>
        <taxon>Poales</taxon>
        <taxon>Poaceae</taxon>
        <taxon>BOP clade</taxon>
        <taxon>Oryzoideae</taxon>
        <taxon>Oryzeae</taxon>
        <taxon>Oryzinae</taxon>
        <taxon>Oryza</taxon>
        <taxon>Oryza sativa</taxon>
    </lineage>
</organism>
<evidence type="ECO:0000313" key="2">
    <source>
        <dbReference type="EMBL" id="BAS73290.1"/>
    </source>
</evidence>
<proteinExistence type="predicted"/>
<dbReference type="Proteomes" id="UP000059680">
    <property type="component" value="Chromosome 1"/>
</dbReference>
<reference evidence="2 3" key="2">
    <citation type="journal article" date="2013" name="Plant Cell Physiol.">
        <title>Rice Annotation Project Database (RAP-DB): an integrative and interactive database for rice genomics.</title>
        <authorList>
            <person name="Sakai H."/>
            <person name="Lee S.S."/>
            <person name="Tanaka T."/>
            <person name="Numa H."/>
            <person name="Kim J."/>
            <person name="Kawahara Y."/>
            <person name="Wakimoto H."/>
            <person name="Yang C.C."/>
            <person name="Iwamoto M."/>
            <person name="Abe T."/>
            <person name="Yamada Y."/>
            <person name="Muto A."/>
            <person name="Inokuchi H."/>
            <person name="Ikemura T."/>
            <person name="Matsumoto T."/>
            <person name="Sasaki T."/>
            <person name="Itoh T."/>
        </authorList>
    </citation>
    <scope>NUCLEOTIDE SEQUENCE [LARGE SCALE GENOMIC DNA]</scope>
    <source>
        <strain evidence="3">cv. Nipponbare</strain>
    </source>
</reference>
<evidence type="ECO:0000313" key="3">
    <source>
        <dbReference type="Proteomes" id="UP000059680"/>
    </source>
</evidence>
<keyword evidence="3" id="KW-1185">Reference proteome</keyword>
<evidence type="ECO:0000256" key="1">
    <source>
        <dbReference type="SAM" id="MobiDB-lite"/>
    </source>
</evidence>
<dbReference type="Gramene" id="Os01t0630101-00">
    <property type="protein sequence ID" value="Os01t0630101-00"/>
    <property type="gene ID" value="Os01g0630101"/>
</dbReference>
<gene>
    <name evidence="2" type="ordered locus">Os01g0630101</name>
    <name evidence="2" type="ORF">OSNPB_010630101</name>
</gene>
<sequence length="77" mass="8438">MVPVHVDLEAVVHDGRDVVCAAGGREQVRREDGEPPGVVQVEAPVRHRHDHVHQEHVAGQDVGGGKERRDQRAVQEG</sequence>
<dbReference type="PaxDb" id="39947-A0A0P0V5J8"/>
<dbReference type="AlphaFoldDB" id="A0A0P0V5J8"/>